<dbReference type="InterPro" id="IPR050300">
    <property type="entry name" value="GDXG_lipolytic_enzyme"/>
</dbReference>
<dbReference type="PANTHER" id="PTHR48081:SF13">
    <property type="entry name" value="ALPHA_BETA HYDROLASE"/>
    <property type="match status" value="1"/>
</dbReference>
<reference evidence="3" key="2">
    <citation type="submission" date="2020-09" db="EMBL/GenBank/DDBJ databases">
        <authorList>
            <person name="Sun Q."/>
            <person name="Sedlacek I."/>
        </authorList>
    </citation>
    <scope>NUCLEOTIDE SEQUENCE</scope>
    <source>
        <strain evidence="3">CCM 7905</strain>
    </source>
</reference>
<name>A0A917CYL1_9NOCA</name>
<dbReference type="InterPro" id="IPR049492">
    <property type="entry name" value="BD-FAE-like_dom"/>
</dbReference>
<dbReference type="Pfam" id="PF20434">
    <property type="entry name" value="BD-FAE"/>
    <property type="match status" value="1"/>
</dbReference>
<dbReference type="InterPro" id="IPR029058">
    <property type="entry name" value="AB_hydrolase_fold"/>
</dbReference>
<dbReference type="GO" id="GO:0016787">
    <property type="term" value="F:hydrolase activity"/>
    <property type="evidence" value="ECO:0007669"/>
    <property type="project" value="UniProtKB-KW"/>
</dbReference>
<protein>
    <submittedName>
        <fullName evidence="3">Lipase</fullName>
    </submittedName>
</protein>
<dbReference type="PANTHER" id="PTHR48081">
    <property type="entry name" value="AB HYDROLASE SUPERFAMILY PROTEIN C4A8.06C"/>
    <property type="match status" value="1"/>
</dbReference>
<dbReference type="AlphaFoldDB" id="A0A917CYL1"/>
<evidence type="ECO:0000313" key="3">
    <source>
        <dbReference type="EMBL" id="GGG03611.1"/>
    </source>
</evidence>
<evidence type="ECO:0000256" key="1">
    <source>
        <dbReference type="ARBA" id="ARBA00022801"/>
    </source>
</evidence>
<keyword evidence="4" id="KW-1185">Reference proteome</keyword>
<comment type="caution">
    <text evidence="3">The sequence shown here is derived from an EMBL/GenBank/DDBJ whole genome shotgun (WGS) entry which is preliminary data.</text>
</comment>
<dbReference type="Gene3D" id="3.40.50.1820">
    <property type="entry name" value="alpha/beta hydrolase"/>
    <property type="match status" value="1"/>
</dbReference>
<reference evidence="3" key="1">
    <citation type="journal article" date="2014" name="Int. J. Syst. Evol. Microbiol.">
        <title>Complete genome sequence of Corynebacterium casei LMG S-19264T (=DSM 44701T), isolated from a smear-ripened cheese.</title>
        <authorList>
            <consortium name="US DOE Joint Genome Institute (JGI-PGF)"/>
            <person name="Walter F."/>
            <person name="Albersmeier A."/>
            <person name="Kalinowski J."/>
            <person name="Ruckert C."/>
        </authorList>
    </citation>
    <scope>NUCLEOTIDE SEQUENCE</scope>
    <source>
        <strain evidence="3">CCM 7905</strain>
    </source>
</reference>
<accession>A0A917CYL1</accession>
<dbReference type="EMBL" id="BMCU01000002">
    <property type="protein sequence ID" value="GGG03611.1"/>
    <property type="molecule type" value="Genomic_DNA"/>
</dbReference>
<sequence>MMVAETVLVHRPELPETVTVTTYEGLVYIERDSGPLALDLVTPDGGGPWPLVVFVHGGGWMSGDRTLAPSFDQYFCARGLAMASVSYRFSADALFPAQLHDVRSAVRFLRASAEEFGLDPDRFAIWGSSAGGHLAALTGLTSATTALPGEVATDGDASVSAVAESYGPATLVGGEVTAPASLPGMDTPASTPEGRLLGGDPVDHPELAHAASPIHQVTADAPPFQISHGTADVLVGDDHSIRLLDALTAAGVDAELYLLDGYQHGFLNPPGRPDAPVFDSGRLAAEGTARARRLTGHGSTRTDEPADFGFDVIGDFFTRHLGAS</sequence>
<proteinExistence type="predicted"/>
<evidence type="ECO:0000313" key="4">
    <source>
        <dbReference type="Proteomes" id="UP000654257"/>
    </source>
</evidence>
<dbReference type="SUPFAM" id="SSF53474">
    <property type="entry name" value="alpha/beta-Hydrolases"/>
    <property type="match status" value="1"/>
</dbReference>
<keyword evidence="1" id="KW-0378">Hydrolase</keyword>
<gene>
    <name evidence="3" type="ORF">GCM10007304_17140</name>
</gene>
<organism evidence="3 4">
    <name type="scientific">Rhodococcoides trifolii</name>
    <dbReference type="NCBI Taxonomy" id="908250"/>
    <lineage>
        <taxon>Bacteria</taxon>
        <taxon>Bacillati</taxon>
        <taxon>Actinomycetota</taxon>
        <taxon>Actinomycetes</taxon>
        <taxon>Mycobacteriales</taxon>
        <taxon>Nocardiaceae</taxon>
        <taxon>Rhodococcoides</taxon>
    </lineage>
</organism>
<evidence type="ECO:0000259" key="2">
    <source>
        <dbReference type="Pfam" id="PF20434"/>
    </source>
</evidence>
<feature type="domain" description="BD-FAE-like" evidence="2">
    <location>
        <begin position="38"/>
        <end position="246"/>
    </location>
</feature>
<dbReference type="Proteomes" id="UP000654257">
    <property type="component" value="Unassembled WGS sequence"/>
</dbReference>